<keyword evidence="8" id="KW-0675">Receptor</keyword>
<dbReference type="InterPro" id="IPR008271">
    <property type="entry name" value="Ser/Thr_kinase_AS"/>
</dbReference>
<keyword evidence="2" id="KW-0433">Leucine-rich repeat</keyword>
<keyword evidence="5" id="KW-0677">Repeat</keyword>
<dbReference type="SUPFAM" id="SSF52058">
    <property type="entry name" value="L domain-like"/>
    <property type="match status" value="1"/>
</dbReference>
<dbReference type="InterPro" id="IPR032675">
    <property type="entry name" value="LRR_dom_sf"/>
</dbReference>
<dbReference type="EMBL" id="JBBPBM010000007">
    <property type="protein sequence ID" value="KAK8574836.1"/>
    <property type="molecule type" value="Genomic_DNA"/>
</dbReference>
<dbReference type="InterPro" id="IPR051716">
    <property type="entry name" value="Plant_RL_S/T_kinase"/>
</dbReference>
<dbReference type="Gene3D" id="3.80.10.10">
    <property type="entry name" value="Ribonuclease Inhibitor"/>
    <property type="match status" value="1"/>
</dbReference>
<evidence type="ECO:0000256" key="2">
    <source>
        <dbReference type="ARBA" id="ARBA00022614"/>
    </source>
</evidence>
<evidence type="ECO:0000259" key="9">
    <source>
        <dbReference type="PROSITE" id="PS50011"/>
    </source>
</evidence>
<evidence type="ECO:0000256" key="1">
    <source>
        <dbReference type="ARBA" id="ARBA00004479"/>
    </source>
</evidence>
<dbReference type="PROSITE" id="PS50011">
    <property type="entry name" value="PROTEIN_KINASE_DOM"/>
    <property type="match status" value="1"/>
</dbReference>
<evidence type="ECO:0000256" key="7">
    <source>
        <dbReference type="ARBA" id="ARBA00023136"/>
    </source>
</evidence>
<dbReference type="Gene3D" id="1.10.510.10">
    <property type="entry name" value="Transferase(Phosphotransferase) domain 1"/>
    <property type="match status" value="1"/>
</dbReference>
<evidence type="ECO:0000313" key="10">
    <source>
        <dbReference type="EMBL" id="KAK8574836.1"/>
    </source>
</evidence>
<dbReference type="PANTHER" id="PTHR48053">
    <property type="entry name" value="LEUCINE RICH REPEAT FAMILY PROTEIN, EXPRESSED"/>
    <property type="match status" value="1"/>
</dbReference>
<dbReference type="InterPro" id="IPR011009">
    <property type="entry name" value="Kinase-like_dom_sf"/>
</dbReference>
<name>A0ABR2F937_9ROSI</name>
<keyword evidence="7" id="KW-0472">Membrane</keyword>
<keyword evidence="3" id="KW-0812">Transmembrane</keyword>
<organism evidence="10 11">
    <name type="scientific">Hibiscus sabdariffa</name>
    <name type="common">roselle</name>
    <dbReference type="NCBI Taxonomy" id="183260"/>
    <lineage>
        <taxon>Eukaryota</taxon>
        <taxon>Viridiplantae</taxon>
        <taxon>Streptophyta</taxon>
        <taxon>Embryophyta</taxon>
        <taxon>Tracheophyta</taxon>
        <taxon>Spermatophyta</taxon>
        <taxon>Magnoliopsida</taxon>
        <taxon>eudicotyledons</taxon>
        <taxon>Gunneridae</taxon>
        <taxon>Pentapetalae</taxon>
        <taxon>rosids</taxon>
        <taxon>malvids</taxon>
        <taxon>Malvales</taxon>
        <taxon>Malvaceae</taxon>
        <taxon>Malvoideae</taxon>
        <taxon>Hibiscus</taxon>
    </lineage>
</organism>
<reference evidence="10 11" key="1">
    <citation type="journal article" date="2024" name="G3 (Bethesda)">
        <title>Genome assembly of Hibiscus sabdariffa L. provides insights into metabolisms of medicinal natural products.</title>
        <authorList>
            <person name="Kim T."/>
        </authorList>
    </citation>
    <scope>NUCLEOTIDE SEQUENCE [LARGE SCALE GENOMIC DNA]</scope>
    <source>
        <strain evidence="10">TK-2024</strain>
        <tissue evidence="10">Old leaves</tissue>
    </source>
</reference>
<dbReference type="PANTHER" id="PTHR48053:SF151">
    <property type="entry name" value="OS02G0216000 PROTEIN"/>
    <property type="match status" value="1"/>
</dbReference>
<dbReference type="InterPro" id="IPR000719">
    <property type="entry name" value="Prot_kinase_dom"/>
</dbReference>
<keyword evidence="6" id="KW-1133">Transmembrane helix</keyword>
<evidence type="ECO:0000256" key="4">
    <source>
        <dbReference type="ARBA" id="ARBA00022729"/>
    </source>
</evidence>
<evidence type="ECO:0000256" key="6">
    <source>
        <dbReference type="ARBA" id="ARBA00022989"/>
    </source>
</evidence>
<evidence type="ECO:0000256" key="3">
    <source>
        <dbReference type="ARBA" id="ARBA00022692"/>
    </source>
</evidence>
<dbReference type="SUPFAM" id="SSF56112">
    <property type="entry name" value="Protein kinase-like (PK-like)"/>
    <property type="match status" value="1"/>
</dbReference>
<evidence type="ECO:0000313" key="11">
    <source>
        <dbReference type="Proteomes" id="UP001472677"/>
    </source>
</evidence>
<gene>
    <name evidence="10" type="ORF">V6N12_062514</name>
</gene>
<comment type="caution">
    <text evidence="10">The sequence shown here is derived from an EMBL/GenBank/DDBJ whole genome shotgun (WGS) entry which is preliminary data.</text>
</comment>
<dbReference type="SMART" id="SM00220">
    <property type="entry name" value="S_TKc"/>
    <property type="match status" value="1"/>
</dbReference>
<dbReference type="Pfam" id="PF07714">
    <property type="entry name" value="PK_Tyr_Ser-Thr"/>
    <property type="match status" value="1"/>
</dbReference>
<dbReference type="InterPro" id="IPR001611">
    <property type="entry name" value="Leu-rich_rpt"/>
</dbReference>
<dbReference type="InterPro" id="IPR001245">
    <property type="entry name" value="Ser-Thr/Tyr_kinase_cat_dom"/>
</dbReference>
<evidence type="ECO:0000256" key="5">
    <source>
        <dbReference type="ARBA" id="ARBA00022737"/>
    </source>
</evidence>
<keyword evidence="4" id="KW-0732">Signal</keyword>
<comment type="subcellular location">
    <subcellularLocation>
        <location evidence="1">Membrane</location>
        <topology evidence="1">Single-pass type I membrane protein</topology>
    </subcellularLocation>
</comment>
<dbReference type="Proteomes" id="UP001472677">
    <property type="component" value="Unassembled WGS sequence"/>
</dbReference>
<feature type="domain" description="Protein kinase" evidence="9">
    <location>
        <begin position="291"/>
        <end position="605"/>
    </location>
</feature>
<protein>
    <recommendedName>
        <fullName evidence="9">Protein kinase domain-containing protein</fullName>
    </recommendedName>
</protein>
<dbReference type="Pfam" id="PF00560">
    <property type="entry name" value="LRR_1"/>
    <property type="match status" value="7"/>
</dbReference>
<dbReference type="PROSITE" id="PS00108">
    <property type="entry name" value="PROTEIN_KINASE_ST"/>
    <property type="match status" value="1"/>
</dbReference>
<proteinExistence type="predicted"/>
<keyword evidence="11" id="KW-1185">Reference proteome</keyword>
<accession>A0ABR2F937</accession>
<evidence type="ECO:0000256" key="8">
    <source>
        <dbReference type="ARBA" id="ARBA00023170"/>
    </source>
</evidence>
<sequence>MRSHGNNTDLGPFFAKFRNCTGLMELDLSGMGLGGRLPGSIDHPNLKMLEMQDNHIFEHIPPEISNLSNIRMLSLWSNFLNGTIAVEFSLLLRLESLFLSCNLFNIRIPSTLGKLPHLGLLDLSNNSFNGEIPASLGDLILLQSLFLNNNLLSGTIPLELFKCSNLYMLDLSHNKLAGRIPPELIEMSEIRGFINVSHNFLEGPLPIELSKLERIVEIDLSSNNFSGNIFPQISSCMTVKMINFSHNSLEGQLPESLGDLKNLESLVISSNNIAGNVPMSLSKINLTFLNLSFNNFEGKIPSGGVFDSATYMSFLGNPHLCGVKSSRPSCPQKKHWFRSCTFWVIFTIVRAVSLLLPALCCVNGIRHIKLMVSSRKNGRSRNPPTPEIMHNFPRITHKELSNATGGFNDQNVVGTGLGSGPSDLSLIQRVRICSDIAEGMACLHHHSPVRVIHHDLKPSNVLLQDDMTALVSDFGIARLVRTVGAGNGCEAIGNMGNSTANMLIGSVGYIPPEYGFGSSASIQGDVYSFGVIVLEMNHYHGRVDKVVDSSLIRASLEQPPEVKRMWEVAIVELIELGILCTQETPSTRPTMLDAANDLDRLKQYLNGDTATAFHSSLGIPSSIGGN</sequence>